<dbReference type="Proteomes" id="UP000186106">
    <property type="component" value="Unassembled WGS sequence"/>
</dbReference>
<dbReference type="STRING" id="112234.SAMN05421768_104239"/>
<gene>
    <name evidence="1" type="ORF">SAMN05421768_104239</name>
</gene>
<accession>A0A1N7IDF7</accession>
<dbReference type="EMBL" id="FTNZ01000004">
    <property type="protein sequence ID" value="SIS35113.1"/>
    <property type="molecule type" value="Genomic_DNA"/>
</dbReference>
<name>A0A1N7IDF7_9FLAO</name>
<protein>
    <submittedName>
        <fullName evidence="1">Uncharacterized protein</fullName>
    </submittedName>
</protein>
<dbReference type="AlphaFoldDB" id="A0A1N7IDF7"/>
<evidence type="ECO:0000313" key="2">
    <source>
        <dbReference type="Proteomes" id="UP000186106"/>
    </source>
</evidence>
<sequence length="40" mass="4732">MFTIIYLKGFVNEKLIARSDIFVLFIIKNTNMCMGYLKKN</sequence>
<evidence type="ECO:0000313" key="1">
    <source>
        <dbReference type="EMBL" id="SIS35113.1"/>
    </source>
</evidence>
<reference evidence="1 2" key="1">
    <citation type="submission" date="2017-01" db="EMBL/GenBank/DDBJ databases">
        <authorList>
            <person name="Mah S.A."/>
            <person name="Swanson W.J."/>
            <person name="Moy G.W."/>
            <person name="Vacquier V.D."/>
        </authorList>
    </citation>
    <scope>NUCLEOTIDE SEQUENCE [LARGE SCALE GENOMIC DNA]</scope>
    <source>
        <strain evidence="1 2">DSM 16927</strain>
    </source>
</reference>
<organism evidence="1 2">
    <name type="scientific">Chryseobacterium joostei</name>
    <dbReference type="NCBI Taxonomy" id="112234"/>
    <lineage>
        <taxon>Bacteria</taxon>
        <taxon>Pseudomonadati</taxon>
        <taxon>Bacteroidota</taxon>
        <taxon>Flavobacteriia</taxon>
        <taxon>Flavobacteriales</taxon>
        <taxon>Weeksellaceae</taxon>
        <taxon>Chryseobacterium group</taxon>
        <taxon>Chryseobacterium</taxon>
    </lineage>
</organism>
<proteinExistence type="predicted"/>